<reference evidence="9 10" key="1">
    <citation type="submission" date="2018-09" db="EMBL/GenBank/DDBJ databases">
        <title>Genome sequencing of strain 6GH32-13.</title>
        <authorList>
            <person name="Weon H.-Y."/>
            <person name="Heo J."/>
            <person name="Kwon S.-W."/>
        </authorList>
    </citation>
    <scope>NUCLEOTIDE SEQUENCE [LARGE SCALE GENOMIC DNA]</scope>
    <source>
        <strain evidence="9 10">5GH32-13</strain>
    </source>
</reference>
<dbReference type="GO" id="GO:0016020">
    <property type="term" value="C:membrane"/>
    <property type="evidence" value="ECO:0007669"/>
    <property type="project" value="GOC"/>
</dbReference>
<keyword evidence="3 7" id="KW-1133">Transmembrane helix</keyword>
<feature type="transmembrane region" description="Helical" evidence="7">
    <location>
        <begin position="81"/>
        <end position="101"/>
    </location>
</feature>
<dbReference type="RefSeq" id="WP_119052551.1">
    <property type="nucleotide sequence ID" value="NZ_CP032157.1"/>
</dbReference>
<evidence type="ECO:0000256" key="2">
    <source>
        <dbReference type="ARBA" id="ARBA00022692"/>
    </source>
</evidence>
<dbReference type="PANTHER" id="PTHR21624">
    <property type="entry name" value="STEROL DESATURASE-RELATED PROTEIN"/>
    <property type="match status" value="1"/>
</dbReference>
<keyword evidence="5" id="KW-0443">Lipid metabolism</keyword>
<dbReference type="Proteomes" id="UP000263900">
    <property type="component" value="Chromosome"/>
</dbReference>
<organism evidence="9 10">
    <name type="scientific">Paraflavitalea soli</name>
    <dbReference type="NCBI Taxonomy" id="2315862"/>
    <lineage>
        <taxon>Bacteria</taxon>
        <taxon>Pseudomonadati</taxon>
        <taxon>Bacteroidota</taxon>
        <taxon>Chitinophagia</taxon>
        <taxon>Chitinophagales</taxon>
        <taxon>Chitinophagaceae</taxon>
        <taxon>Paraflavitalea</taxon>
    </lineage>
</organism>
<gene>
    <name evidence="9" type="ORF">D3H65_22940</name>
</gene>
<dbReference type="GO" id="GO:0006643">
    <property type="term" value="P:membrane lipid metabolic process"/>
    <property type="evidence" value="ECO:0007669"/>
    <property type="project" value="TreeGrafter"/>
</dbReference>
<proteinExistence type="predicted"/>
<dbReference type="InterPro" id="IPR006694">
    <property type="entry name" value="Fatty_acid_hydroxylase"/>
</dbReference>
<dbReference type="GO" id="GO:0050479">
    <property type="term" value="F:glyceryl-ether monooxygenase activity"/>
    <property type="evidence" value="ECO:0007669"/>
    <property type="project" value="TreeGrafter"/>
</dbReference>
<evidence type="ECO:0000256" key="3">
    <source>
        <dbReference type="ARBA" id="ARBA00022989"/>
    </source>
</evidence>
<evidence type="ECO:0000256" key="6">
    <source>
        <dbReference type="ARBA" id="ARBA00023136"/>
    </source>
</evidence>
<dbReference type="PANTHER" id="PTHR21624:SF1">
    <property type="entry name" value="ALKYLGLYCEROL MONOOXYGENASE"/>
    <property type="match status" value="1"/>
</dbReference>
<evidence type="ECO:0000259" key="8">
    <source>
        <dbReference type="Pfam" id="PF04116"/>
    </source>
</evidence>
<dbReference type="KEGG" id="pseg:D3H65_22940"/>
<dbReference type="OrthoDB" id="9770329at2"/>
<evidence type="ECO:0000256" key="4">
    <source>
        <dbReference type="ARBA" id="ARBA00023002"/>
    </source>
</evidence>
<accession>A0A3B7MQ64</accession>
<evidence type="ECO:0000256" key="1">
    <source>
        <dbReference type="ARBA" id="ARBA00004127"/>
    </source>
</evidence>
<feature type="transmembrane region" description="Helical" evidence="7">
    <location>
        <begin position="47"/>
        <end position="69"/>
    </location>
</feature>
<keyword evidence="4" id="KW-0560">Oxidoreductase</keyword>
<evidence type="ECO:0000313" key="10">
    <source>
        <dbReference type="Proteomes" id="UP000263900"/>
    </source>
</evidence>
<evidence type="ECO:0000256" key="5">
    <source>
        <dbReference type="ARBA" id="ARBA00023098"/>
    </source>
</evidence>
<keyword evidence="2 7" id="KW-0812">Transmembrane</keyword>
<dbReference type="GO" id="GO:0008610">
    <property type="term" value="P:lipid biosynthetic process"/>
    <property type="evidence" value="ECO:0007669"/>
    <property type="project" value="InterPro"/>
</dbReference>
<comment type="subcellular location">
    <subcellularLocation>
        <location evidence="1">Endomembrane system</location>
        <topology evidence="1">Multi-pass membrane protein</topology>
    </subcellularLocation>
</comment>
<feature type="domain" description="Fatty acid hydroxylase" evidence="8">
    <location>
        <begin position="95"/>
        <end position="232"/>
    </location>
</feature>
<evidence type="ECO:0000313" key="9">
    <source>
        <dbReference type="EMBL" id="AXY76674.1"/>
    </source>
</evidence>
<dbReference type="AlphaFoldDB" id="A0A3B7MQ64"/>
<protein>
    <submittedName>
        <fullName evidence="9">Fatty acid hydroxylase family protein</fullName>
    </submittedName>
</protein>
<evidence type="ECO:0000256" key="7">
    <source>
        <dbReference type="SAM" id="Phobius"/>
    </source>
</evidence>
<keyword evidence="6 7" id="KW-0472">Membrane</keyword>
<dbReference type="GO" id="GO:0012505">
    <property type="term" value="C:endomembrane system"/>
    <property type="evidence" value="ECO:0007669"/>
    <property type="project" value="UniProtKB-SubCell"/>
</dbReference>
<dbReference type="GO" id="GO:0005506">
    <property type="term" value="F:iron ion binding"/>
    <property type="evidence" value="ECO:0007669"/>
    <property type="project" value="InterPro"/>
</dbReference>
<name>A0A3B7MQ64_9BACT</name>
<dbReference type="EMBL" id="CP032157">
    <property type="protein sequence ID" value="AXY76674.1"/>
    <property type="molecule type" value="Genomic_DNA"/>
</dbReference>
<dbReference type="InterPro" id="IPR051689">
    <property type="entry name" value="Sterol_desaturase/TMEM195"/>
</dbReference>
<feature type="transmembrane region" description="Helical" evidence="7">
    <location>
        <begin position="150"/>
        <end position="169"/>
    </location>
</feature>
<dbReference type="Pfam" id="PF04116">
    <property type="entry name" value="FA_hydroxylase"/>
    <property type="match status" value="1"/>
</dbReference>
<sequence>MESFMHFWEHIESWQRMAILLGGMVFFWVLEGYYPMFAFSFKRYKHAGVNLLFLLSTVILNIVLGAITIKVCDWVTTHHIGLLNWLGLPLWANILLGLFFMDFFGQYAPHYAMHKIKWMWKFHMIHHSDTKVDVTTGTRHHPGEWVFREASTIIGVLVIGLPIGMYFLYRSMAAIFTHFNHANIRVPLWLDKPISWILVSPNMHKVHHHFKRPYTDTNYANIFSLWDRIFGTFAYEDPRNLQYGLDVLDGSTDENLRYQLRLPFDNTIKTDY</sequence>
<keyword evidence="10" id="KW-1185">Reference proteome</keyword>
<feature type="transmembrane region" description="Helical" evidence="7">
    <location>
        <begin position="20"/>
        <end position="41"/>
    </location>
</feature>